<name>A0ABR2MWD8_9ASPA</name>
<keyword evidence="1" id="KW-0472">Membrane</keyword>
<dbReference type="PANTHER" id="PTHR19229:SF267">
    <property type="entry name" value="ABC TRANSPORTER A FAMILY MEMBER 1"/>
    <property type="match status" value="1"/>
</dbReference>
<comment type="caution">
    <text evidence="2">The sequence shown here is derived from an EMBL/GenBank/DDBJ whole genome shotgun (WGS) entry which is preliminary data.</text>
</comment>
<evidence type="ECO:0000256" key="1">
    <source>
        <dbReference type="SAM" id="Phobius"/>
    </source>
</evidence>
<sequence>MASSQRQLRAMLRKNWLLKIRHPFATLAEILLPTIVMLSLIAIRTRVDTQIHPAQAYVRKGMLVEVGNSEVSASFDSFLKLLLNRHEYLAFAPDTNQTRKMLDVLSLRYPLLQMVATIYKDESILETYIRSDLYGIHDSTSNISNPKIRGAIVFHEYGPQVFDYSIRLNHTWAFSGFPDVKTIMDVNGPYLNDLELGVSIAPTLQYSFSGFLTLQQVMDALIISVAKQDVNYSAINYQVDGSFQLLGSEVRLTSSEFIPANIRIVPFPTREYTDDEFESLVKAVMGVLYLLGFLFPISRLVSYSVFEKVGLQGSVR</sequence>
<keyword evidence="1" id="KW-1133">Transmembrane helix</keyword>
<evidence type="ECO:0000313" key="2">
    <source>
        <dbReference type="EMBL" id="KAK8968519.1"/>
    </source>
</evidence>
<dbReference type="PANTHER" id="PTHR19229">
    <property type="entry name" value="ATP-BINDING CASSETTE TRANSPORTER SUBFAMILY A ABCA"/>
    <property type="match status" value="1"/>
</dbReference>
<reference evidence="2 3" key="1">
    <citation type="journal article" date="2022" name="Nat. Plants">
        <title>Genomes of leafy and leafless Platanthera orchids illuminate the evolution of mycoheterotrophy.</title>
        <authorList>
            <person name="Li M.H."/>
            <person name="Liu K.W."/>
            <person name="Li Z."/>
            <person name="Lu H.C."/>
            <person name="Ye Q.L."/>
            <person name="Zhang D."/>
            <person name="Wang J.Y."/>
            <person name="Li Y.F."/>
            <person name="Zhong Z.M."/>
            <person name="Liu X."/>
            <person name="Yu X."/>
            <person name="Liu D.K."/>
            <person name="Tu X.D."/>
            <person name="Liu B."/>
            <person name="Hao Y."/>
            <person name="Liao X.Y."/>
            <person name="Jiang Y.T."/>
            <person name="Sun W.H."/>
            <person name="Chen J."/>
            <person name="Chen Y.Q."/>
            <person name="Ai Y."/>
            <person name="Zhai J.W."/>
            <person name="Wu S.S."/>
            <person name="Zhou Z."/>
            <person name="Hsiao Y.Y."/>
            <person name="Wu W.L."/>
            <person name="Chen Y.Y."/>
            <person name="Lin Y.F."/>
            <person name="Hsu J.L."/>
            <person name="Li C.Y."/>
            <person name="Wang Z.W."/>
            <person name="Zhao X."/>
            <person name="Zhong W.Y."/>
            <person name="Ma X.K."/>
            <person name="Ma L."/>
            <person name="Huang J."/>
            <person name="Chen G.Z."/>
            <person name="Huang M.Z."/>
            <person name="Huang L."/>
            <person name="Peng D.H."/>
            <person name="Luo Y.B."/>
            <person name="Zou S.Q."/>
            <person name="Chen S.P."/>
            <person name="Lan S."/>
            <person name="Tsai W.C."/>
            <person name="Van de Peer Y."/>
            <person name="Liu Z.J."/>
        </authorList>
    </citation>
    <scope>NUCLEOTIDE SEQUENCE [LARGE SCALE GENOMIC DNA]</scope>
    <source>
        <strain evidence="2">Lor288</strain>
    </source>
</reference>
<protein>
    <submittedName>
        <fullName evidence="2">ABC transporter A family member 1</fullName>
    </submittedName>
</protein>
<feature type="transmembrane region" description="Helical" evidence="1">
    <location>
        <begin position="20"/>
        <end position="43"/>
    </location>
</feature>
<gene>
    <name evidence="2" type="primary">ABCA1</name>
    <name evidence="2" type="ORF">KSP40_PGU004416</name>
</gene>
<dbReference type="Proteomes" id="UP001412067">
    <property type="component" value="Unassembled WGS sequence"/>
</dbReference>
<accession>A0ABR2MWD8</accession>
<dbReference type="InterPro" id="IPR026082">
    <property type="entry name" value="ABCA"/>
</dbReference>
<keyword evidence="1" id="KW-0812">Transmembrane</keyword>
<organism evidence="2 3">
    <name type="scientific">Platanthera guangdongensis</name>
    <dbReference type="NCBI Taxonomy" id="2320717"/>
    <lineage>
        <taxon>Eukaryota</taxon>
        <taxon>Viridiplantae</taxon>
        <taxon>Streptophyta</taxon>
        <taxon>Embryophyta</taxon>
        <taxon>Tracheophyta</taxon>
        <taxon>Spermatophyta</taxon>
        <taxon>Magnoliopsida</taxon>
        <taxon>Liliopsida</taxon>
        <taxon>Asparagales</taxon>
        <taxon>Orchidaceae</taxon>
        <taxon>Orchidoideae</taxon>
        <taxon>Orchideae</taxon>
        <taxon>Orchidinae</taxon>
        <taxon>Platanthera</taxon>
    </lineage>
</organism>
<proteinExistence type="predicted"/>
<evidence type="ECO:0000313" key="3">
    <source>
        <dbReference type="Proteomes" id="UP001412067"/>
    </source>
</evidence>
<keyword evidence="3" id="KW-1185">Reference proteome</keyword>
<dbReference type="EMBL" id="JBBWWR010000004">
    <property type="protein sequence ID" value="KAK8968519.1"/>
    <property type="molecule type" value="Genomic_DNA"/>
</dbReference>